<reference evidence="1 2" key="1">
    <citation type="submission" date="2017-08" db="EMBL/GenBank/DDBJ databases">
        <title>Genome sequence of Streptomyces albireticuli NRRL B-1670.</title>
        <authorList>
            <person name="Graham D.E."/>
            <person name="Mahan K.M."/>
            <person name="Klingeman D.M."/>
            <person name="Hettich R.L."/>
            <person name="Parry R.J."/>
            <person name="Spain J.C."/>
        </authorList>
    </citation>
    <scope>NUCLEOTIDE SEQUENCE [LARGE SCALE GENOMIC DNA]</scope>
    <source>
        <strain evidence="1 2">NRRL B-1670</strain>
    </source>
</reference>
<protein>
    <submittedName>
        <fullName evidence="1">Uncharacterized protein</fullName>
    </submittedName>
</protein>
<accession>A0A2A2D2N3</accession>
<proteinExistence type="predicted"/>
<evidence type="ECO:0000313" key="2">
    <source>
        <dbReference type="Proteomes" id="UP000218944"/>
    </source>
</evidence>
<dbReference type="Proteomes" id="UP000218944">
    <property type="component" value="Unassembled WGS sequence"/>
</dbReference>
<gene>
    <name evidence="1" type="ORF">CK936_28225</name>
</gene>
<organism evidence="1 2">
    <name type="scientific">Streptomyces albireticuli</name>
    <dbReference type="NCBI Taxonomy" id="1940"/>
    <lineage>
        <taxon>Bacteria</taxon>
        <taxon>Bacillati</taxon>
        <taxon>Actinomycetota</taxon>
        <taxon>Actinomycetes</taxon>
        <taxon>Kitasatosporales</taxon>
        <taxon>Streptomycetaceae</taxon>
        <taxon>Streptomyces</taxon>
    </lineage>
</organism>
<comment type="caution">
    <text evidence="1">The sequence shown here is derived from an EMBL/GenBank/DDBJ whole genome shotgun (WGS) entry which is preliminary data.</text>
</comment>
<dbReference type="AlphaFoldDB" id="A0A2A2D2N3"/>
<dbReference type="EMBL" id="NSJV01000546">
    <property type="protein sequence ID" value="PAU45676.1"/>
    <property type="molecule type" value="Genomic_DNA"/>
</dbReference>
<sequence>MDCRVAFPLHGVQSTKEAGQGRMASFETEWAQLKQGDSVGDGMRLAGAGGAAGWGKGAAGGVKSSKNAWNTAADGVGRLGGNVKQALTALEQGQKGTGAQGVLSAAAQREVYRSWKQYLDAMTGRCAALTERLEKAGNHQYKGEQQITEAFDQMKKQYEDTQAVGGRNAGR</sequence>
<name>A0A2A2D2N3_9ACTN</name>
<keyword evidence="2" id="KW-1185">Reference proteome</keyword>
<evidence type="ECO:0000313" key="1">
    <source>
        <dbReference type="EMBL" id="PAU45676.1"/>
    </source>
</evidence>